<dbReference type="GO" id="GO:0003743">
    <property type="term" value="F:translation initiation factor activity"/>
    <property type="evidence" value="ECO:0007669"/>
    <property type="project" value="UniProtKB-KW"/>
</dbReference>
<dbReference type="GO" id="GO:0003723">
    <property type="term" value="F:RNA binding"/>
    <property type="evidence" value="ECO:0007669"/>
    <property type="project" value="UniProtKB-KW"/>
</dbReference>
<dbReference type="InterPro" id="IPR007783">
    <property type="entry name" value="eIF3d"/>
</dbReference>
<keyword evidence="4" id="KW-0648">Protein biosynthesis</keyword>
<proteinExistence type="predicted"/>
<dbReference type="STRING" id="65357.A0A024GP43"/>
<accession>A0A024GP43</accession>
<organism evidence="5 6">
    <name type="scientific">Albugo candida</name>
    <dbReference type="NCBI Taxonomy" id="65357"/>
    <lineage>
        <taxon>Eukaryota</taxon>
        <taxon>Sar</taxon>
        <taxon>Stramenopiles</taxon>
        <taxon>Oomycota</taxon>
        <taxon>Peronosporomycetes</taxon>
        <taxon>Albuginales</taxon>
        <taxon>Albuginaceae</taxon>
        <taxon>Albugo</taxon>
    </lineage>
</organism>
<name>A0A024GP43_9STRA</name>
<keyword evidence="2" id="KW-0396">Initiation factor</keyword>
<dbReference type="OrthoDB" id="16538at2759"/>
<comment type="caution">
    <text evidence="5">The sequence shown here is derived from an EMBL/GenBank/DDBJ whole genome shotgun (WGS) entry which is preliminary data.</text>
</comment>
<dbReference type="EMBL" id="CAIX01000215">
    <property type="protein sequence ID" value="CCI48306.1"/>
    <property type="molecule type" value="Genomic_DNA"/>
</dbReference>
<gene>
    <name evidence="5" type="ORF">BN9_093790</name>
</gene>
<evidence type="ECO:0008006" key="7">
    <source>
        <dbReference type="Google" id="ProtNLM"/>
    </source>
</evidence>
<evidence type="ECO:0000256" key="1">
    <source>
        <dbReference type="ARBA" id="ARBA00022490"/>
    </source>
</evidence>
<evidence type="ECO:0000313" key="6">
    <source>
        <dbReference type="Proteomes" id="UP000053237"/>
    </source>
</evidence>
<evidence type="ECO:0000256" key="3">
    <source>
        <dbReference type="ARBA" id="ARBA00022884"/>
    </source>
</evidence>
<dbReference type="AlphaFoldDB" id="A0A024GP43"/>
<dbReference type="Proteomes" id="UP000053237">
    <property type="component" value="Unassembled WGS sequence"/>
</dbReference>
<keyword evidence="3" id="KW-0694">RNA-binding</keyword>
<protein>
    <recommendedName>
        <fullName evidence="7">EIF3d</fullName>
    </recommendedName>
</protein>
<keyword evidence="6" id="KW-1185">Reference proteome</keyword>
<dbReference type="PANTHER" id="PTHR12399">
    <property type="entry name" value="EUKARYOTIC TRANSLATION INITIATION FACTOR 3 SUBUNIT 7"/>
    <property type="match status" value="1"/>
</dbReference>
<dbReference type="InParanoid" id="A0A024GP43"/>
<evidence type="ECO:0000256" key="4">
    <source>
        <dbReference type="ARBA" id="ARBA00022917"/>
    </source>
</evidence>
<dbReference type="FunCoup" id="A0A024GP43">
    <property type="interactions" value="855"/>
</dbReference>
<evidence type="ECO:0000256" key="2">
    <source>
        <dbReference type="ARBA" id="ARBA00022540"/>
    </source>
</evidence>
<sequence length="546" mass="63184">MGSYEVPRVDVNKTGWGPTQLPEQYMDIPYAPFNRNDKLGKVADFVSTYNNRSGRYVRDPSGVNADFQYRHDTVEDASFQLVDTAKTTRHRTIDRIRPTWNQQRFGARYSQNHRGRGAPPAEVRGTHQTGQLQMKGQQKHNKRWDRFNNARRAYTSRRRDDVKTDRLATVRIQADWRLVDEFELQQLTKLQANIPTAEDIRFCGSLLEYDTNFDRMTSKSSKRLSRYDDREFFYVTTNADPVIEELAMEKEATVFATDAILAHLMACTRSVLPWDIVVHKVNNMIFFDKRDQSTFDFLTVNENAAEPPSSDDRDSINHPDRLSLEATMINQNFSQSLMKTDSSFVKTFEHPNPFADEETKPAAIAYRYRKLDLGTETLIVRCEINGVSRKKGKEEYISTYALNEWDPKVSGNVEWRTKIDTQRGAILATELKNNFCKLYKWTAQALLSGVDEMKLGFISRVNYKDPLAHVILGIQSYRPDIFATQIALSQNNMWGIIKMLIQVFSEEPEGKYVIMKDPNRPVLRIYAVPFETFEDDPDDNDEDSDM</sequence>
<dbReference type="PANTHER" id="PTHR12399:SF0">
    <property type="entry name" value="EUKARYOTIC TRANSLATION INITIATION FACTOR 3 SUBUNIT D"/>
    <property type="match status" value="1"/>
</dbReference>
<dbReference type="GO" id="GO:0005852">
    <property type="term" value="C:eukaryotic translation initiation factor 3 complex"/>
    <property type="evidence" value="ECO:0007669"/>
    <property type="project" value="InterPro"/>
</dbReference>
<evidence type="ECO:0000313" key="5">
    <source>
        <dbReference type="EMBL" id="CCI48306.1"/>
    </source>
</evidence>
<dbReference type="Pfam" id="PF05091">
    <property type="entry name" value="eIF-3_zeta"/>
    <property type="match status" value="1"/>
</dbReference>
<reference evidence="5 6" key="1">
    <citation type="submission" date="2012-05" db="EMBL/GenBank/DDBJ databases">
        <title>Recombination and specialization in a pathogen metapopulation.</title>
        <authorList>
            <person name="Gardiner A."/>
            <person name="Kemen E."/>
            <person name="Schultz-Larsen T."/>
            <person name="MacLean D."/>
            <person name="Van Oosterhout C."/>
            <person name="Jones J.D.G."/>
        </authorList>
    </citation>
    <scope>NUCLEOTIDE SEQUENCE [LARGE SCALE GENOMIC DNA]</scope>
    <source>
        <strain evidence="5 6">Ac Nc2</strain>
    </source>
</reference>
<dbReference type="PIRSF" id="PIRSF016281">
    <property type="entry name" value="EIF-3_zeta"/>
    <property type="match status" value="1"/>
</dbReference>
<keyword evidence="1" id="KW-0963">Cytoplasm</keyword>